<protein>
    <submittedName>
        <fullName evidence="1">Uncharacterized protein</fullName>
    </submittedName>
</protein>
<keyword evidence="2" id="KW-1185">Reference proteome</keyword>
<reference evidence="1 2" key="1">
    <citation type="journal article" date="2019" name="J Genomics">
        <title>The Draft Genome of a Hydrogen-producing Cyanobacterium, Arthrospira platensis NIES-46.</title>
        <authorList>
            <person name="Suzuki S."/>
            <person name="Yamaguchi H."/>
            <person name="Kawachi M."/>
        </authorList>
    </citation>
    <scope>NUCLEOTIDE SEQUENCE [LARGE SCALE GENOMIC DNA]</scope>
    <source>
        <strain evidence="1 2">NIES-46</strain>
    </source>
</reference>
<proteinExistence type="predicted"/>
<dbReference type="Proteomes" id="UP000326169">
    <property type="component" value="Unassembled WGS sequence"/>
</dbReference>
<organism evidence="1 2">
    <name type="scientific">Limnospira platensis NIES-46</name>
    <dbReference type="NCBI Taxonomy" id="1236695"/>
    <lineage>
        <taxon>Bacteria</taxon>
        <taxon>Bacillati</taxon>
        <taxon>Cyanobacteriota</taxon>
        <taxon>Cyanophyceae</taxon>
        <taxon>Oscillatoriophycideae</taxon>
        <taxon>Oscillatoriales</taxon>
        <taxon>Sirenicapillariaceae</taxon>
        <taxon>Limnospira</taxon>
    </lineage>
</organism>
<accession>A0A5M3T8D6</accession>
<evidence type="ECO:0000313" key="2">
    <source>
        <dbReference type="Proteomes" id="UP000326169"/>
    </source>
</evidence>
<evidence type="ECO:0000313" key="1">
    <source>
        <dbReference type="EMBL" id="GCE95754.1"/>
    </source>
</evidence>
<dbReference type="GeneID" id="301684595"/>
<sequence length="244" mass="28457">MIFNWFFKDSSGEDKTISHQEEERILTQFKKLSPRLLGLPEIQTIITFKEVISYFNSDRPADYGIKQGLIIREAHSEGQLIAQVFLDRNNQFICRPDGTPYGRQLVTKELDRELAKTFGNRNLFFVKLKGKSAPDYQLDGSAFSKVNDWWRDLVKIPEVIPLITYEDAIKYFVSDRPRDPRVNRGAILRKPHPQGYHIIQMFLDENNELVCDSFGKPYGRQLVAKRLDEELHDYFGDKDLILVL</sequence>
<name>A0A5M3T8D6_LIMPL</name>
<dbReference type="RefSeq" id="WP_152088654.1">
    <property type="nucleotide sequence ID" value="NZ_BIMW01000147.1"/>
</dbReference>
<gene>
    <name evidence="1" type="ORF">NIES46_38200</name>
</gene>
<dbReference type="EMBL" id="BIMW01000147">
    <property type="protein sequence ID" value="GCE95754.1"/>
    <property type="molecule type" value="Genomic_DNA"/>
</dbReference>
<comment type="caution">
    <text evidence="1">The sequence shown here is derived from an EMBL/GenBank/DDBJ whole genome shotgun (WGS) entry which is preliminary data.</text>
</comment>